<dbReference type="Proteomes" id="UP000179164">
    <property type="component" value="Unassembled WGS sequence"/>
</dbReference>
<organism evidence="9 10">
    <name type="scientific">Candidatus Kerfeldbacteria bacterium RIFCSPLOWO2_01_FULL_48_11</name>
    <dbReference type="NCBI Taxonomy" id="1798543"/>
    <lineage>
        <taxon>Bacteria</taxon>
        <taxon>Candidatus Kerfeldiibacteriota</taxon>
    </lineage>
</organism>
<gene>
    <name evidence="7" type="primary">recO</name>
    <name evidence="9" type="ORF">A2898_05630</name>
</gene>
<dbReference type="Gene3D" id="2.40.50.140">
    <property type="entry name" value="Nucleic acid-binding proteins"/>
    <property type="match status" value="1"/>
</dbReference>
<dbReference type="InterPro" id="IPR012340">
    <property type="entry name" value="NA-bd_OB-fold"/>
</dbReference>
<dbReference type="EMBL" id="MHKE01000013">
    <property type="protein sequence ID" value="OGY83639.1"/>
    <property type="molecule type" value="Genomic_DNA"/>
</dbReference>
<dbReference type="InterPro" id="IPR037278">
    <property type="entry name" value="ARFGAP/RecO"/>
</dbReference>
<evidence type="ECO:0000259" key="8">
    <source>
        <dbReference type="Pfam" id="PF11967"/>
    </source>
</evidence>
<evidence type="ECO:0000256" key="4">
    <source>
        <dbReference type="ARBA" id="ARBA00023172"/>
    </source>
</evidence>
<comment type="function">
    <text evidence="7">Involved in DNA repair and RecF pathway recombination.</text>
</comment>
<evidence type="ECO:0000313" key="10">
    <source>
        <dbReference type="Proteomes" id="UP000179164"/>
    </source>
</evidence>
<proteinExistence type="inferred from homology"/>
<dbReference type="STRING" id="1798543.A2898_05630"/>
<name>A0A1G2B4S1_9BACT</name>
<feature type="domain" description="DNA replication/recombination mediator RecO N-terminal" evidence="8">
    <location>
        <begin position="1"/>
        <end position="66"/>
    </location>
</feature>
<sequence length="252" mass="27480">MSTFHTEGVVLSHAQTTGTDRIVTLYTVRMGKLRVRLRGGLKSASKLSGSFEPFTAGTFFFAHGRGGVTAIGADVVSTHKILKRDLARIASASVCAEVVVGLTHEHHADPRIFELIISACGVLNRTSVAPITVSLVPVWFLWNALKLLGTGFEEQSCVRCRKRLTPTSLGISFSLGGMLCGPCRSQVHDALSLSTEAVKTIRFTLNSNASTLARLRLPQRALRELMSLSENMYAYQSERASTAFIFFRAFQA</sequence>
<evidence type="ECO:0000256" key="7">
    <source>
        <dbReference type="HAMAP-Rule" id="MF_00201"/>
    </source>
</evidence>
<evidence type="ECO:0000256" key="6">
    <source>
        <dbReference type="ARBA" id="ARBA00033409"/>
    </source>
</evidence>
<comment type="similarity">
    <text evidence="1 7">Belongs to the RecO family.</text>
</comment>
<dbReference type="PANTHER" id="PTHR33991:SF1">
    <property type="entry name" value="DNA REPAIR PROTEIN RECO"/>
    <property type="match status" value="1"/>
</dbReference>
<dbReference type="PANTHER" id="PTHR33991">
    <property type="entry name" value="DNA REPAIR PROTEIN RECO"/>
    <property type="match status" value="1"/>
</dbReference>
<reference evidence="9 10" key="1">
    <citation type="journal article" date="2016" name="Nat. Commun.">
        <title>Thousands of microbial genomes shed light on interconnected biogeochemical processes in an aquifer system.</title>
        <authorList>
            <person name="Anantharaman K."/>
            <person name="Brown C.T."/>
            <person name="Hug L.A."/>
            <person name="Sharon I."/>
            <person name="Castelle C.J."/>
            <person name="Probst A.J."/>
            <person name="Thomas B.C."/>
            <person name="Singh A."/>
            <person name="Wilkins M.J."/>
            <person name="Karaoz U."/>
            <person name="Brodie E.L."/>
            <person name="Williams K.H."/>
            <person name="Hubbard S.S."/>
            <person name="Banfield J.F."/>
        </authorList>
    </citation>
    <scope>NUCLEOTIDE SEQUENCE [LARGE SCALE GENOMIC DNA]</scope>
</reference>
<dbReference type="InterPro" id="IPR042242">
    <property type="entry name" value="RecO_C"/>
</dbReference>
<dbReference type="Pfam" id="PF02565">
    <property type="entry name" value="RecO_C"/>
    <property type="match status" value="1"/>
</dbReference>
<accession>A0A1G2B4S1</accession>
<dbReference type="GO" id="GO:0006302">
    <property type="term" value="P:double-strand break repair"/>
    <property type="evidence" value="ECO:0007669"/>
    <property type="project" value="TreeGrafter"/>
</dbReference>
<dbReference type="InterPro" id="IPR003717">
    <property type="entry name" value="RecO"/>
</dbReference>
<dbReference type="NCBIfam" id="TIGR00613">
    <property type="entry name" value="reco"/>
    <property type="match status" value="1"/>
</dbReference>
<dbReference type="Pfam" id="PF11967">
    <property type="entry name" value="RecO_N"/>
    <property type="match status" value="1"/>
</dbReference>
<keyword evidence="5 7" id="KW-0234">DNA repair</keyword>
<dbReference type="GO" id="GO:0006310">
    <property type="term" value="P:DNA recombination"/>
    <property type="evidence" value="ECO:0007669"/>
    <property type="project" value="UniProtKB-UniRule"/>
</dbReference>
<dbReference type="AlphaFoldDB" id="A0A1G2B4S1"/>
<dbReference type="Gene3D" id="1.20.1440.120">
    <property type="entry name" value="Recombination protein O, C-terminal domain"/>
    <property type="match status" value="1"/>
</dbReference>
<evidence type="ECO:0000256" key="3">
    <source>
        <dbReference type="ARBA" id="ARBA00022763"/>
    </source>
</evidence>
<comment type="caution">
    <text evidence="9">The sequence shown here is derived from an EMBL/GenBank/DDBJ whole genome shotgun (WGS) entry which is preliminary data.</text>
</comment>
<dbReference type="InterPro" id="IPR022572">
    <property type="entry name" value="DNA_rep/recomb_RecO_N"/>
</dbReference>
<evidence type="ECO:0000256" key="1">
    <source>
        <dbReference type="ARBA" id="ARBA00007452"/>
    </source>
</evidence>
<evidence type="ECO:0000256" key="5">
    <source>
        <dbReference type="ARBA" id="ARBA00023204"/>
    </source>
</evidence>
<dbReference type="HAMAP" id="MF_00201">
    <property type="entry name" value="RecO"/>
    <property type="match status" value="1"/>
</dbReference>
<keyword evidence="4 7" id="KW-0233">DNA recombination</keyword>
<dbReference type="SUPFAM" id="SSF57863">
    <property type="entry name" value="ArfGap/RecO-like zinc finger"/>
    <property type="match status" value="1"/>
</dbReference>
<evidence type="ECO:0000313" key="9">
    <source>
        <dbReference type="EMBL" id="OGY83639.1"/>
    </source>
</evidence>
<keyword evidence="3 7" id="KW-0227">DNA damage</keyword>
<protein>
    <recommendedName>
        <fullName evidence="2 7">DNA repair protein RecO</fullName>
    </recommendedName>
    <alternativeName>
        <fullName evidence="6 7">Recombination protein O</fullName>
    </alternativeName>
</protein>
<dbReference type="SUPFAM" id="SSF50249">
    <property type="entry name" value="Nucleic acid-binding proteins"/>
    <property type="match status" value="1"/>
</dbReference>
<dbReference type="GO" id="GO:0043590">
    <property type="term" value="C:bacterial nucleoid"/>
    <property type="evidence" value="ECO:0007669"/>
    <property type="project" value="TreeGrafter"/>
</dbReference>
<evidence type="ECO:0000256" key="2">
    <source>
        <dbReference type="ARBA" id="ARBA00021310"/>
    </source>
</evidence>